<protein>
    <recommendedName>
        <fullName evidence="5">Plasmid replication protein</fullName>
    </recommendedName>
</protein>
<gene>
    <name evidence="3" type="ORF">DOK78_002617</name>
</gene>
<accession>A0ABZ2SQZ8</accession>
<organism evidence="3 4">
    <name type="scientific">Candidatus Enterococcus lowellii</name>
    <dbReference type="NCBI Taxonomy" id="2230877"/>
    <lineage>
        <taxon>Bacteria</taxon>
        <taxon>Bacillati</taxon>
        <taxon>Bacillota</taxon>
        <taxon>Bacilli</taxon>
        <taxon>Lactobacillales</taxon>
        <taxon>Enterococcaceae</taxon>
        <taxon>Enterococcus</taxon>
    </lineage>
</organism>
<proteinExistence type="predicted"/>
<dbReference type="InterPro" id="IPR053923">
    <property type="entry name" value="RepB_C"/>
</dbReference>
<evidence type="ECO:0008006" key="5">
    <source>
        <dbReference type="Google" id="ProtNLM"/>
    </source>
</evidence>
<evidence type="ECO:0000259" key="1">
    <source>
        <dbReference type="Pfam" id="PF01719"/>
    </source>
</evidence>
<feature type="domain" description="Plasmid replication protein origin binding" evidence="1">
    <location>
        <begin position="10"/>
        <end position="125"/>
    </location>
</feature>
<dbReference type="Gene3D" id="3.40.1310.30">
    <property type="match status" value="1"/>
</dbReference>
<evidence type="ECO:0000313" key="3">
    <source>
        <dbReference type="EMBL" id="WYJ77977.1"/>
    </source>
</evidence>
<dbReference type="InterPro" id="IPR002631">
    <property type="entry name" value="Plasmid_rep_OBD"/>
</dbReference>
<name>A0ABZ2SQZ8_9ENTE</name>
<keyword evidence="4" id="KW-1185">Reference proteome</keyword>
<evidence type="ECO:0000313" key="4">
    <source>
        <dbReference type="Proteomes" id="UP000664701"/>
    </source>
</evidence>
<sequence length="295" mass="34781">MPKTTSKQATPRHRNWIFIVYPDSAPENWRDIVTDIGASWGHSPLHDKDENEYGGAKKPHYHCLIKFNSLKSHRQMLSITGKLHAPNPQPCESIVGKVRYWLHLDNPEKYQYEQEDIKAFNGLDIKEILRPSKTEQTAMMREARAFIRENNIKELKDFMDYADKEKPEWGYVINKYHCGIRDYINSSRYSSKHQQNEEYEGLRLIRTFIKENGITEIANVYDFLDETAPQWGYLMETKYLEIKNYLESTIRRNKHKVQLNSLDTPKQTNIIPLVPKGIDLELWALTIKEYQESCL</sequence>
<dbReference type="Pfam" id="PF01719">
    <property type="entry name" value="Rep_OBD"/>
    <property type="match status" value="1"/>
</dbReference>
<dbReference type="Proteomes" id="UP000664701">
    <property type="component" value="Chromosome"/>
</dbReference>
<reference evidence="3 4" key="1">
    <citation type="submission" date="2024-03" db="EMBL/GenBank/DDBJ databases">
        <title>The Genome Sequence of Enterococcus sp. DIV2402.</title>
        <authorList>
            <consortium name="The Broad Institute Genomics Platform"/>
            <consortium name="The Broad Institute Microbial Omics Core"/>
            <consortium name="The Broad Institute Genomic Center for Infectious Diseases"/>
            <person name="Earl A."/>
            <person name="Manson A."/>
            <person name="Gilmore M."/>
            <person name="Schwartman J."/>
            <person name="Shea T."/>
            <person name="Abouelleil A."/>
            <person name="Cao P."/>
            <person name="Chapman S."/>
            <person name="Cusick C."/>
            <person name="Young S."/>
            <person name="Neafsey D."/>
            <person name="Nusbaum C."/>
            <person name="Birren B."/>
        </authorList>
    </citation>
    <scope>NUCLEOTIDE SEQUENCE [LARGE SCALE GENOMIC DNA]</scope>
    <source>
        <strain evidence="3 4">DIV2402</strain>
    </source>
</reference>
<dbReference type="EMBL" id="CP147251">
    <property type="protein sequence ID" value="WYJ77977.1"/>
    <property type="molecule type" value="Genomic_DNA"/>
</dbReference>
<feature type="domain" description="Replication protein RepB C-terminal" evidence="2">
    <location>
        <begin position="134"/>
        <end position="189"/>
    </location>
</feature>
<dbReference type="Pfam" id="PF21861">
    <property type="entry name" value="RepB_C"/>
    <property type="match status" value="1"/>
</dbReference>
<evidence type="ECO:0000259" key="2">
    <source>
        <dbReference type="Pfam" id="PF21861"/>
    </source>
</evidence>
<dbReference type="RefSeq" id="WP_207871854.1">
    <property type="nucleotide sequence ID" value="NZ_CP147251.1"/>
</dbReference>